<dbReference type="EMBL" id="MU394282">
    <property type="protein sequence ID" value="KAI6092694.1"/>
    <property type="molecule type" value="Genomic_DNA"/>
</dbReference>
<dbReference type="Proteomes" id="UP001497680">
    <property type="component" value="Unassembled WGS sequence"/>
</dbReference>
<sequence length="65" mass="6996">MHNSSCPKCGQTFDGETKTCGSCGAVSRLTLLLVVSADHPYHHSSLSPLYPSTCLCHAHVQILRV</sequence>
<reference evidence="1 2" key="1">
    <citation type="journal article" date="2022" name="New Phytol.">
        <title>Ecological generalism drives hyperdiversity of secondary metabolite gene clusters in xylarialean endophytes.</title>
        <authorList>
            <person name="Franco M.E.E."/>
            <person name="Wisecaver J.H."/>
            <person name="Arnold A.E."/>
            <person name="Ju Y.M."/>
            <person name="Slot J.C."/>
            <person name="Ahrendt S."/>
            <person name="Moore L.P."/>
            <person name="Eastman K.E."/>
            <person name="Scott K."/>
            <person name="Konkel Z."/>
            <person name="Mondo S.J."/>
            <person name="Kuo A."/>
            <person name="Hayes R.D."/>
            <person name="Haridas S."/>
            <person name="Andreopoulos B."/>
            <person name="Riley R."/>
            <person name="LaButti K."/>
            <person name="Pangilinan J."/>
            <person name="Lipzen A."/>
            <person name="Amirebrahimi M."/>
            <person name="Yan J."/>
            <person name="Adam C."/>
            <person name="Keymanesh K."/>
            <person name="Ng V."/>
            <person name="Louie K."/>
            <person name="Northen T."/>
            <person name="Drula E."/>
            <person name="Henrissat B."/>
            <person name="Hsieh H.M."/>
            <person name="Youens-Clark K."/>
            <person name="Lutzoni F."/>
            <person name="Miadlikowska J."/>
            <person name="Eastwood D.C."/>
            <person name="Hamelin R.C."/>
            <person name="Grigoriev I.V."/>
            <person name="U'Ren J.M."/>
        </authorList>
    </citation>
    <scope>NUCLEOTIDE SEQUENCE [LARGE SCALE GENOMIC DNA]</scope>
    <source>
        <strain evidence="1 2">ER1909</strain>
    </source>
</reference>
<gene>
    <name evidence="1" type="ORF">F4821DRAFT_223035</name>
</gene>
<accession>A0ACC0DIV8</accession>
<name>A0ACC0DIV8_9PEZI</name>
<protein>
    <submittedName>
        <fullName evidence="1">Uncharacterized protein</fullName>
    </submittedName>
</protein>
<comment type="caution">
    <text evidence="1">The sequence shown here is derived from an EMBL/GenBank/DDBJ whole genome shotgun (WGS) entry which is preliminary data.</text>
</comment>
<keyword evidence="2" id="KW-1185">Reference proteome</keyword>
<evidence type="ECO:0000313" key="2">
    <source>
        <dbReference type="Proteomes" id="UP001497680"/>
    </source>
</evidence>
<evidence type="ECO:0000313" key="1">
    <source>
        <dbReference type="EMBL" id="KAI6092694.1"/>
    </source>
</evidence>
<proteinExistence type="predicted"/>
<organism evidence="1 2">
    <name type="scientific">Hypoxylon rubiginosum</name>
    <dbReference type="NCBI Taxonomy" id="110542"/>
    <lineage>
        <taxon>Eukaryota</taxon>
        <taxon>Fungi</taxon>
        <taxon>Dikarya</taxon>
        <taxon>Ascomycota</taxon>
        <taxon>Pezizomycotina</taxon>
        <taxon>Sordariomycetes</taxon>
        <taxon>Xylariomycetidae</taxon>
        <taxon>Xylariales</taxon>
        <taxon>Hypoxylaceae</taxon>
        <taxon>Hypoxylon</taxon>
    </lineage>
</organism>